<dbReference type="PATRIC" id="fig|226910.6.peg.2357"/>
<dbReference type="AlphaFoldDB" id="A0A0C2IGE7"/>
<comment type="caution">
    <text evidence="1">The sequence shown here is derived from an EMBL/GenBank/DDBJ whole genome shotgun (WGS) entry which is preliminary data.</text>
</comment>
<evidence type="ECO:0000313" key="2">
    <source>
        <dbReference type="Proteomes" id="UP000031535"/>
    </source>
</evidence>
<evidence type="ECO:0000313" key="1">
    <source>
        <dbReference type="EMBL" id="KIH83972.1"/>
    </source>
</evidence>
<organism evidence="1 2">
    <name type="scientific">Pseudomonas batumici</name>
    <dbReference type="NCBI Taxonomy" id="226910"/>
    <lineage>
        <taxon>Bacteria</taxon>
        <taxon>Pseudomonadati</taxon>
        <taxon>Pseudomonadota</taxon>
        <taxon>Gammaproteobacteria</taxon>
        <taxon>Pseudomonadales</taxon>
        <taxon>Pseudomonadaceae</taxon>
        <taxon>Pseudomonas</taxon>
    </lineage>
</organism>
<protein>
    <submittedName>
        <fullName evidence="1">Uncharacterized protein</fullName>
    </submittedName>
</protein>
<dbReference type="STRING" id="226910.UCMB321_2369"/>
<dbReference type="Proteomes" id="UP000031535">
    <property type="component" value="Unassembled WGS sequence"/>
</dbReference>
<dbReference type="EMBL" id="JXDG01000031">
    <property type="protein sequence ID" value="KIH83972.1"/>
    <property type="molecule type" value="Genomic_DNA"/>
</dbReference>
<keyword evidence="2" id="KW-1185">Reference proteome</keyword>
<reference evidence="1 2" key="1">
    <citation type="submission" date="2015-01" db="EMBL/GenBank/DDBJ databases">
        <title>Complete genome of Pseudomonas batumici UCM B-321 producer of the batumin antibiotic with strong antistaphilococcal and potential anticancer activity.</title>
        <authorList>
            <person name="Klochko V.V."/>
            <person name="Zelena L.B."/>
            <person name="Elena K.A."/>
            <person name="Reva O.N."/>
        </authorList>
    </citation>
    <scope>NUCLEOTIDE SEQUENCE [LARGE SCALE GENOMIC DNA]</scope>
    <source>
        <strain evidence="1 2">UCM B-321</strain>
    </source>
</reference>
<accession>A0A0C2IGE7</accession>
<gene>
    <name evidence="1" type="ORF">UCMB321_2369</name>
</gene>
<name>A0A0C2IGE7_9PSED</name>
<proteinExistence type="predicted"/>
<sequence>MVGFFLRRVPCLHPGRAARDFPRGALATILGARRGFHLSTL</sequence>